<evidence type="ECO:0000256" key="1">
    <source>
        <dbReference type="ARBA" id="ARBA00000085"/>
    </source>
</evidence>
<feature type="region of interest" description="Disordered" evidence="8">
    <location>
        <begin position="1"/>
        <end position="21"/>
    </location>
</feature>
<evidence type="ECO:0000313" key="10">
    <source>
        <dbReference type="EMBL" id="SNR86251.1"/>
    </source>
</evidence>
<dbReference type="SMART" id="SM00387">
    <property type="entry name" value="HATPase_c"/>
    <property type="match status" value="1"/>
</dbReference>
<dbReference type="PANTHER" id="PTHR43065">
    <property type="entry name" value="SENSOR HISTIDINE KINASE"/>
    <property type="match status" value="1"/>
</dbReference>
<keyword evidence="5" id="KW-0418">Kinase</keyword>
<dbReference type="Gene3D" id="1.10.287.130">
    <property type="match status" value="1"/>
</dbReference>
<dbReference type="InterPro" id="IPR000014">
    <property type="entry name" value="PAS"/>
</dbReference>
<dbReference type="EMBL" id="FZNR01000006">
    <property type="protein sequence ID" value="SNR86251.1"/>
    <property type="molecule type" value="Genomic_DNA"/>
</dbReference>
<comment type="catalytic activity">
    <reaction evidence="1">
        <text>ATP + protein L-histidine = ADP + protein N-phospho-L-histidine.</text>
        <dbReference type="EC" id="2.7.13.3"/>
    </reaction>
</comment>
<evidence type="ECO:0000256" key="4">
    <source>
        <dbReference type="ARBA" id="ARBA00022741"/>
    </source>
</evidence>
<dbReference type="InterPro" id="IPR004358">
    <property type="entry name" value="Sig_transdc_His_kin-like_C"/>
</dbReference>
<dbReference type="Gene3D" id="3.30.565.10">
    <property type="entry name" value="Histidine kinase-like ATPase, C-terminal domain"/>
    <property type="match status" value="1"/>
</dbReference>
<evidence type="ECO:0000259" key="9">
    <source>
        <dbReference type="PROSITE" id="PS50109"/>
    </source>
</evidence>
<feature type="compositionally biased region" description="Basic and acidic residues" evidence="8">
    <location>
        <begin position="1"/>
        <end position="16"/>
    </location>
</feature>
<evidence type="ECO:0000313" key="11">
    <source>
        <dbReference type="Proteomes" id="UP000198415"/>
    </source>
</evidence>
<dbReference type="PRINTS" id="PR00344">
    <property type="entry name" value="BCTRLSENSOR"/>
</dbReference>
<dbReference type="GO" id="GO:0005524">
    <property type="term" value="F:ATP binding"/>
    <property type="evidence" value="ECO:0007669"/>
    <property type="project" value="UniProtKB-KW"/>
</dbReference>
<dbReference type="Pfam" id="PF02518">
    <property type="entry name" value="HATPase_c"/>
    <property type="match status" value="1"/>
</dbReference>
<keyword evidence="11" id="KW-1185">Reference proteome</keyword>
<feature type="domain" description="Histidine kinase" evidence="9">
    <location>
        <begin position="177"/>
        <end position="427"/>
    </location>
</feature>
<dbReference type="GO" id="GO:0004673">
    <property type="term" value="F:protein histidine kinase activity"/>
    <property type="evidence" value="ECO:0007669"/>
    <property type="project" value="UniProtKB-EC"/>
</dbReference>
<dbReference type="InterPro" id="IPR036890">
    <property type="entry name" value="HATPase_C_sf"/>
</dbReference>
<evidence type="ECO:0000256" key="7">
    <source>
        <dbReference type="ARBA" id="ARBA00023012"/>
    </source>
</evidence>
<protein>
    <recommendedName>
        <fullName evidence="2">histidine kinase</fullName>
        <ecNumber evidence="2">2.7.13.3</ecNumber>
    </recommendedName>
</protein>
<dbReference type="PANTHER" id="PTHR43065:SF46">
    <property type="entry name" value="C4-DICARBOXYLATE TRANSPORT SENSOR PROTEIN DCTB"/>
    <property type="match status" value="1"/>
</dbReference>
<dbReference type="PROSITE" id="PS50109">
    <property type="entry name" value="HIS_KIN"/>
    <property type="match status" value="1"/>
</dbReference>
<dbReference type="SUPFAM" id="SSF55785">
    <property type="entry name" value="PYP-like sensor domain (PAS domain)"/>
    <property type="match status" value="1"/>
</dbReference>
<reference evidence="10 11" key="1">
    <citation type="submission" date="2017-06" db="EMBL/GenBank/DDBJ databases">
        <authorList>
            <person name="Kim H.J."/>
            <person name="Triplett B.A."/>
        </authorList>
    </citation>
    <scope>NUCLEOTIDE SEQUENCE [LARGE SCALE GENOMIC DNA]</scope>
    <source>
        <strain evidence="10 11">DSM 43151</strain>
    </source>
</reference>
<accession>A0A238ZTC3</accession>
<organism evidence="10 11">
    <name type="scientific">Actinoplanes regularis</name>
    <dbReference type="NCBI Taxonomy" id="52697"/>
    <lineage>
        <taxon>Bacteria</taxon>
        <taxon>Bacillati</taxon>
        <taxon>Actinomycetota</taxon>
        <taxon>Actinomycetes</taxon>
        <taxon>Micromonosporales</taxon>
        <taxon>Micromonosporaceae</taxon>
        <taxon>Actinoplanes</taxon>
    </lineage>
</organism>
<evidence type="ECO:0000256" key="5">
    <source>
        <dbReference type="ARBA" id="ARBA00022777"/>
    </source>
</evidence>
<dbReference type="InterPro" id="IPR003594">
    <property type="entry name" value="HATPase_dom"/>
</dbReference>
<evidence type="ECO:0000256" key="6">
    <source>
        <dbReference type="ARBA" id="ARBA00022840"/>
    </source>
</evidence>
<dbReference type="Pfam" id="PF08447">
    <property type="entry name" value="PAS_3"/>
    <property type="match status" value="1"/>
</dbReference>
<dbReference type="RefSeq" id="WP_179277171.1">
    <property type="nucleotide sequence ID" value="NZ_BOMU01000088.1"/>
</dbReference>
<keyword evidence="6" id="KW-0067">ATP-binding</keyword>
<dbReference type="GO" id="GO:0000160">
    <property type="term" value="P:phosphorelay signal transduction system"/>
    <property type="evidence" value="ECO:0007669"/>
    <property type="project" value="UniProtKB-KW"/>
</dbReference>
<dbReference type="AlphaFoldDB" id="A0A238ZTC3"/>
<dbReference type="InterPro" id="IPR035965">
    <property type="entry name" value="PAS-like_dom_sf"/>
</dbReference>
<evidence type="ECO:0000256" key="8">
    <source>
        <dbReference type="SAM" id="MobiDB-lite"/>
    </source>
</evidence>
<name>A0A238ZTC3_9ACTN</name>
<evidence type="ECO:0000256" key="2">
    <source>
        <dbReference type="ARBA" id="ARBA00012438"/>
    </source>
</evidence>
<gene>
    <name evidence="10" type="ORF">SAMN06264365_106270</name>
</gene>
<sequence length="430" mass="46394">MSGHRTTDILPRREGAPARSDALPAGLDVRSLAAAIPHSVWVISAPGTIVYANPHAVRYTGVDALAAGPSGPAWVSIVHPEDIAAVEQRAAIAGLAPEPFELTCRISRADGSFRRHDVRVAPVFDNSGLVRHWTATGTETEPSPATSDEREPAQARHAEIELRHAQKLESLGRLSAGLAHEINTPIQFVGDNTRFLADAYQDMLELLLVYRECLAPDLEAMQWSERVRRARAAEEKADLEYLTAEIPAAVSQSLEGIDRVASLVRAMKSFSYKDSTEQAYADLNEAVKTTLTVARNEVKYVADVILELGELPDVRCHLGALNQVFLNLLVNAADSLKETSERGEIRVSTRVEGDNAVIVFADNGPGVPEEIQPSIFDPFFTTKKVGKGTGQGLALARSVLDKHGGSIELHSTPGEGAVFTLVLPIKGVQA</sequence>
<dbReference type="EC" id="2.7.13.3" evidence="2"/>
<dbReference type="CDD" id="cd00130">
    <property type="entry name" value="PAS"/>
    <property type="match status" value="1"/>
</dbReference>
<dbReference type="InterPro" id="IPR005467">
    <property type="entry name" value="His_kinase_dom"/>
</dbReference>
<keyword evidence="4" id="KW-0547">Nucleotide-binding</keyword>
<evidence type="ECO:0000256" key="3">
    <source>
        <dbReference type="ARBA" id="ARBA00022679"/>
    </source>
</evidence>
<dbReference type="InterPro" id="IPR013655">
    <property type="entry name" value="PAS_fold_3"/>
</dbReference>
<keyword evidence="7" id="KW-0902">Two-component regulatory system</keyword>
<proteinExistence type="predicted"/>
<dbReference type="Gene3D" id="3.30.450.20">
    <property type="entry name" value="PAS domain"/>
    <property type="match status" value="1"/>
</dbReference>
<keyword evidence="3" id="KW-0808">Transferase</keyword>
<dbReference type="Proteomes" id="UP000198415">
    <property type="component" value="Unassembled WGS sequence"/>
</dbReference>
<dbReference type="SUPFAM" id="SSF55874">
    <property type="entry name" value="ATPase domain of HSP90 chaperone/DNA topoisomerase II/histidine kinase"/>
    <property type="match status" value="1"/>
</dbReference>